<name>A0AAD2GS89_9AGAR</name>
<keyword evidence="3" id="KW-1185">Reference proteome</keyword>
<reference evidence="1" key="1">
    <citation type="submission" date="2023-11" db="EMBL/GenBank/DDBJ databases">
        <authorList>
            <person name="De Vega J J."/>
            <person name="De Vega J J."/>
        </authorList>
    </citation>
    <scope>NUCLEOTIDE SEQUENCE</scope>
</reference>
<evidence type="ECO:0000313" key="1">
    <source>
        <dbReference type="EMBL" id="CAK5263008.1"/>
    </source>
</evidence>
<accession>A0AAD2GS89</accession>
<dbReference type="EMBL" id="CAVNYO010000031">
    <property type="protein sequence ID" value="CAK5263008.1"/>
    <property type="molecule type" value="Genomic_DNA"/>
</dbReference>
<sequence>MRLNRSRTFSGFKSSNIGLFTCTKRSFWNSTAVAKVFLNASNSGAVFFARNLSWMIFSGPTFFTVPFVAAQYGQCTTLRAIVLTALEMACRWMFSRLGRRNRLM</sequence>
<gene>
    <name evidence="1" type="ORF">MYCIT1_LOCUS2161</name>
    <name evidence="2" type="ORF">MYCIT1_LOCUS23922</name>
</gene>
<organism evidence="1 3">
    <name type="scientific">Mycena citricolor</name>
    <dbReference type="NCBI Taxonomy" id="2018698"/>
    <lineage>
        <taxon>Eukaryota</taxon>
        <taxon>Fungi</taxon>
        <taxon>Dikarya</taxon>
        <taxon>Basidiomycota</taxon>
        <taxon>Agaricomycotina</taxon>
        <taxon>Agaricomycetes</taxon>
        <taxon>Agaricomycetidae</taxon>
        <taxon>Agaricales</taxon>
        <taxon>Marasmiineae</taxon>
        <taxon>Mycenaceae</taxon>
        <taxon>Mycena</taxon>
    </lineage>
</organism>
<evidence type="ECO:0000313" key="2">
    <source>
        <dbReference type="EMBL" id="CAK5275862.1"/>
    </source>
</evidence>
<dbReference type="AlphaFoldDB" id="A0AAD2GS89"/>
<protein>
    <submittedName>
        <fullName evidence="1">Uncharacterized protein</fullName>
    </submittedName>
</protein>
<comment type="caution">
    <text evidence="1">The sequence shown here is derived from an EMBL/GenBank/DDBJ whole genome shotgun (WGS) entry which is preliminary data.</text>
</comment>
<evidence type="ECO:0000313" key="3">
    <source>
        <dbReference type="Proteomes" id="UP001295794"/>
    </source>
</evidence>
<proteinExistence type="predicted"/>
<dbReference type="EMBL" id="CAVNYO010000405">
    <property type="protein sequence ID" value="CAK5275862.1"/>
    <property type="molecule type" value="Genomic_DNA"/>
</dbReference>
<dbReference type="Proteomes" id="UP001295794">
    <property type="component" value="Unassembled WGS sequence"/>
</dbReference>